<gene>
    <name evidence="3" type="ORF">PCL_09379</name>
    <name evidence="2" type="ORF">Purlil1_692</name>
</gene>
<protein>
    <submittedName>
        <fullName evidence="3">Uncharacterized protein</fullName>
    </submittedName>
</protein>
<evidence type="ECO:0000313" key="4">
    <source>
        <dbReference type="Proteomes" id="UP000245956"/>
    </source>
</evidence>
<evidence type="ECO:0000313" key="2">
    <source>
        <dbReference type="EMBL" id="KAK4094996.1"/>
    </source>
</evidence>
<proteinExistence type="predicted"/>
<dbReference type="Proteomes" id="UP000245956">
    <property type="component" value="Unassembled WGS sequence"/>
</dbReference>
<accession>A0A2U3EHZ1</accession>
<feature type="compositionally biased region" description="Polar residues" evidence="1">
    <location>
        <begin position="99"/>
        <end position="111"/>
    </location>
</feature>
<keyword evidence="5" id="KW-1185">Reference proteome</keyword>
<reference evidence="3 4" key="2">
    <citation type="journal article" date="2016" name="Front. Microbiol.">
        <title>Genome and transcriptome sequences reveal the specific parasitism of the nematophagous Purpureocillium lilacinum 36-1.</title>
        <authorList>
            <person name="Xie J."/>
            <person name="Li S."/>
            <person name="Mo C."/>
            <person name="Xiao X."/>
            <person name="Peng D."/>
            <person name="Wang G."/>
            <person name="Xiao Y."/>
        </authorList>
    </citation>
    <scope>NUCLEOTIDE SEQUENCE [LARGE SCALE GENOMIC DNA]</scope>
    <source>
        <strain evidence="3 4">36-1</strain>
    </source>
</reference>
<evidence type="ECO:0000313" key="3">
    <source>
        <dbReference type="EMBL" id="PWI74103.1"/>
    </source>
</evidence>
<feature type="region of interest" description="Disordered" evidence="1">
    <location>
        <begin position="34"/>
        <end position="140"/>
    </location>
</feature>
<reference evidence="2 5" key="4">
    <citation type="journal article" date="2024" name="Microbiol. Resour. Announc.">
        <title>Genome annotations for the ascomycete fungi Trichoderma harzianum, Trichoderma aggressivum, and Purpureocillium lilacinum.</title>
        <authorList>
            <person name="Beijen E.P.W."/>
            <person name="Ohm R.A."/>
        </authorList>
    </citation>
    <scope>NUCLEOTIDE SEQUENCE [LARGE SCALE GENOMIC DNA]</scope>
    <source>
        <strain evidence="2 5">CBS 150709</strain>
    </source>
</reference>
<dbReference type="EMBL" id="JAWRVI010000002">
    <property type="protein sequence ID" value="KAK4094996.1"/>
    <property type="molecule type" value="Genomic_DNA"/>
</dbReference>
<feature type="region of interest" description="Disordered" evidence="1">
    <location>
        <begin position="160"/>
        <end position="210"/>
    </location>
</feature>
<evidence type="ECO:0000313" key="5">
    <source>
        <dbReference type="Proteomes" id="UP001287286"/>
    </source>
</evidence>
<dbReference type="Proteomes" id="UP001287286">
    <property type="component" value="Unassembled WGS sequence"/>
</dbReference>
<sequence>MEVWTVDGGWMSGRSGVETAVCQTAGSNVQQAARYEDVRGRSAGGAGDAVAGGDDGDGDGDDGRLMGGSLVPSEQRRNTKHRSRFSTSRAMRRTEHSTAQHSTAQQSTAERGTTHRPTNKAVKSNQRHRHSEPESTRPSADMADYLTLLRCRCAACLAGAGGAQQSRPGVPPGRAAARGHWGPRPPAAVLGWRRRDGSIPHGGSPVAAPL</sequence>
<evidence type="ECO:0000256" key="1">
    <source>
        <dbReference type="SAM" id="MobiDB-lite"/>
    </source>
</evidence>
<reference evidence="2" key="3">
    <citation type="submission" date="2023-11" db="EMBL/GenBank/DDBJ databases">
        <authorList>
            <person name="Beijen E."/>
            <person name="Ohm R.A."/>
        </authorList>
    </citation>
    <scope>NUCLEOTIDE SEQUENCE</scope>
    <source>
        <strain evidence="2">CBS 150709</strain>
    </source>
</reference>
<dbReference type="AlphaFoldDB" id="A0A2U3EHZ1"/>
<name>A0A2U3EHZ1_PURLI</name>
<organism evidence="3 4">
    <name type="scientific">Purpureocillium lilacinum</name>
    <name type="common">Paecilomyces lilacinus</name>
    <dbReference type="NCBI Taxonomy" id="33203"/>
    <lineage>
        <taxon>Eukaryota</taxon>
        <taxon>Fungi</taxon>
        <taxon>Dikarya</taxon>
        <taxon>Ascomycota</taxon>
        <taxon>Pezizomycotina</taxon>
        <taxon>Sordariomycetes</taxon>
        <taxon>Hypocreomycetidae</taxon>
        <taxon>Hypocreales</taxon>
        <taxon>Ophiocordycipitaceae</taxon>
        <taxon>Purpureocillium</taxon>
    </lineage>
</organism>
<dbReference type="EMBL" id="LCWV01000004">
    <property type="protein sequence ID" value="PWI74103.1"/>
    <property type="molecule type" value="Genomic_DNA"/>
</dbReference>
<comment type="caution">
    <text evidence="3">The sequence shown here is derived from an EMBL/GenBank/DDBJ whole genome shotgun (WGS) entry which is preliminary data.</text>
</comment>
<reference evidence="3" key="1">
    <citation type="submission" date="2015-05" db="EMBL/GenBank/DDBJ databases">
        <authorList>
            <person name="Wang D.B."/>
            <person name="Wang M."/>
        </authorList>
    </citation>
    <scope>NUCLEOTIDE SEQUENCE</scope>
    <source>
        <strain evidence="3">36-1</strain>
    </source>
</reference>